<dbReference type="SUPFAM" id="SSF54106">
    <property type="entry name" value="LysM domain"/>
    <property type="match status" value="3"/>
</dbReference>
<organism evidence="5 6">
    <name type="scientific">Hymenobacter profundi</name>
    <dbReference type="NCBI Taxonomy" id="1982110"/>
    <lineage>
        <taxon>Bacteria</taxon>
        <taxon>Pseudomonadati</taxon>
        <taxon>Bacteroidota</taxon>
        <taxon>Cytophagia</taxon>
        <taxon>Cytophagales</taxon>
        <taxon>Hymenobacteraceae</taxon>
        <taxon>Hymenobacter</taxon>
    </lineage>
</organism>
<dbReference type="PROSITE" id="PS51782">
    <property type="entry name" value="LYSM"/>
    <property type="match status" value="3"/>
</dbReference>
<feature type="region of interest" description="Disordered" evidence="2">
    <location>
        <begin position="499"/>
        <end position="528"/>
    </location>
</feature>
<dbReference type="InterPro" id="IPR023346">
    <property type="entry name" value="Lysozyme-like_dom_sf"/>
</dbReference>
<name>A0ABS6WUU7_9BACT</name>
<dbReference type="PANTHER" id="PTHR33734:SF22">
    <property type="entry name" value="MEMBRANE-BOUND LYTIC MUREIN TRANSGLYCOSYLASE D"/>
    <property type="match status" value="1"/>
</dbReference>
<feature type="domain" description="LysM" evidence="4">
    <location>
        <begin position="540"/>
        <end position="583"/>
    </location>
</feature>
<feature type="domain" description="LysM" evidence="4">
    <location>
        <begin position="393"/>
        <end position="438"/>
    </location>
</feature>
<dbReference type="InterPro" id="IPR036779">
    <property type="entry name" value="LysM_dom_sf"/>
</dbReference>
<dbReference type="PANTHER" id="PTHR33734">
    <property type="entry name" value="LYSM DOMAIN-CONTAINING GPI-ANCHORED PROTEIN 2"/>
    <property type="match status" value="1"/>
</dbReference>
<evidence type="ECO:0000256" key="3">
    <source>
        <dbReference type="SAM" id="SignalP"/>
    </source>
</evidence>
<dbReference type="Proteomes" id="UP000826188">
    <property type="component" value="Unassembled WGS sequence"/>
</dbReference>
<accession>A0ABS6WUU7</accession>
<dbReference type="SUPFAM" id="SSF53955">
    <property type="entry name" value="Lysozyme-like"/>
    <property type="match status" value="1"/>
</dbReference>
<reference evidence="5 6" key="1">
    <citation type="submission" date="2021-07" db="EMBL/GenBank/DDBJ databases">
        <title>Hymenobacter profundi sp. nov., isolated from deep-sea water.</title>
        <authorList>
            <person name="Kim M.K."/>
        </authorList>
    </citation>
    <scope>NUCLEOTIDE SEQUENCE [LARGE SCALE GENOMIC DNA]</scope>
    <source>
        <strain evidence="5 6">M2</strain>
    </source>
</reference>
<dbReference type="CDD" id="cd00118">
    <property type="entry name" value="LysM"/>
    <property type="match status" value="3"/>
</dbReference>
<dbReference type="SMART" id="SM00257">
    <property type="entry name" value="LysM"/>
    <property type="match status" value="3"/>
</dbReference>
<dbReference type="PROSITE" id="PS00922">
    <property type="entry name" value="TRANSGLYCOSYLASE"/>
    <property type="match status" value="1"/>
</dbReference>
<dbReference type="Gene3D" id="1.10.530.10">
    <property type="match status" value="1"/>
</dbReference>
<dbReference type="InterPro" id="IPR000189">
    <property type="entry name" value="Transglyc_AS"/>
</dbReference>
<feature type="compositionally biased region" description="Basic and acidic residues" evidence="2">
    <location>
        <begin position="507"/>
        <end position="517"/>
    </location>
</feature>
<feature type="chain" id="PRO_5046779154" evidence="3">
    <location>
        <begin position="27"/>
        <end position="667"/>
    </location>
</feature>
<sequence>MKKLSLWKRVAAPGLLFLAFGRMGTAQTLPAPPIGSLPLPDDTVQVNLLALPPDSLVAAPVDSVKLLWAQTPPELRDLVGDRVGCIETDMPHVFNNSVLAYVNFFTQRNRAYTQRVLERENMYFPIFEKYLAKYDLPNDLKYLAVVESALIPTAKSRVGATGLWQFMGPTASDWRLVRDEWVDERMSPEKATEAACKYLRALYGVFHDWELVLASYNWGVGNVQRVIRRTGKKNFWDLYPYMPKETRNYVPTFTAIMYTMKYAREHQLHSSELRYQYAEPLDTLHLRGKAFDLRRLSQAVGLSDSLALLRYNPEIKRAYLPSGYRSYVIQVPSALRAQLVNVDRSTLFAYCQPLRELPQPLVPLPPHMAGAPATPAMLADAAPPPEAPRLQRKVHTVRRGQTIATVARNYGVSQSQLRRWNKLSSRQQTLRAQQKLVLFVPTPAEKQPTPTPTYAKVAAQVPEALPTVASARRADGTVVTPVAVMKPVAPAAAIATAAAAPTRSVARRTEAPTHQEHPTAVPETSPVAVASAAPADTAATLYTVRRGDNLSKIAQRHDVTVAQLMDWNPSASSQLMPGQKLTLYVAQADEETPAAPVLTAAAHKPVPRSKPAAPTLLPPRTYLVQPGDTLYNISRRYQGVTVEQLRRLNHLKSDAVKPGQKLIVETS</sequence>
<dbReference type="Pfam" id="PF01476">
    <property type="entry name" value="LysM"/>
    <property type="match status" value="3"/>
</dbReference>
<keyword evidence="3" id="KW-0732">Signal</keyword>
<feature type="signal peptide" evidence="3">
    <location>
        <begin position="1"/>
        <end position="26"/>
    </location>
</feature>
<evidence type="ECO:0000256" key="1">
    <source>
        <dbReference type="ARBA" id="ARBA00007734"/>
    </source>
</evidence>
<proteinExistence type="inferred from homology"/>
<evidence type="ECO:0000313" key="6">
    <source>
        <dbReference type="Proteomes" id="UP000826188"/>
    </source>
</evidence>
<dbReference type="InterPro" id="IPR008258">
    <property type="entry name" value="Transglycosylase_SLT_dom_1"/>
</dbReference>
<comment type="caution">
    <text evidence="5">The sequence shown here is derived from an EMBL/GenBank/DDBJ whole genome shotgun (WGS) entry which is preliminary data.</text>
</comment>
<feature type="compositionally biased region" description="Low complexity" evidence="2">
    <location>
        <begin position="518"/>
        <end position="528"/>
    </location>
</feature>
<protein>
    <submittedName>
        <fullName evidence="5">LysM peptidoglycan-binding domain-containing protein</fullName>
    </submittedName>
</protein>
<dbReference type="Pfam" id="PF01464">
    <property type="entry name" value="SLT"/>
    <property type="match status" value="1"/>
</dbReference>
<keyword evidence="6" id="KW-1185">Reference proteome</keyword>
<dbReference type="EMBL" id="JAHWGL010000004">
    <property type="protein sequence ID" value="MBW3127344.1"/>
    <property type="molecule type" value="Genomic_DNA"/>
</dbReference>
<dbReference type="CDD" id="cd16894">
    <property type="entry name" value="MltD-like"/>
    <property type="match status" value="1"/>
</dbReference>
<comment type="similarity">
    <text evidence="1">Belongs to the transglycosylase Slt family.</text>
</comment>
<evidence type="ECO:0000256" key="2">
    <source>
        <dbReference type="SAM" id="MobiDB-lite"/>
    </source>
</evidence>
<evidence type="ECO:0000259" key="4">
    <source>
        <dbReference type="PROSITE" id="PS51782"/>
    </source>
</evidence>
<feature type="domain" description="LysM" evidence="4">
    <location>
        <begin position="620"/>
        <end position="664"/>
    </location>
</feature>
<dbReference type="Gene3D" id="3.10.350.10">
    <property type="entry name" value="LysM domain"/>
    <property type="match status" value="3"/>
</dbReference>
<evidence type="ECO:0000313" key="5">
    <source>
        <dbReference type="EMBL" id="MBW3127344.1"/>
    </source>
</evidence>
<gene>
    <name evidence="5" type="ORF">KYK14_02175</name>
</gene>
<dbReference type="InterPro" id="IPR018392">
    <property type="entry name" value="LysM"/>
</dbReference>